<dbReference type="AlphaFoldDB" id="A0A0T9UAM4"/>
<dbReference type="EMBL" id="CQEM01000011">
    <property type="protein sequence ID" value="CNL29623.1"/>
    <property type="molecule type" value="Genomic_DNA"/>
</dbReference>
<gene>
    <name evidence="1" type="ORF">ERS008460_02444</name>
</gene>
<protein>
    <submittedName>
        <fullName evidence="1">Uncharacterized protein</fullName>
    </submittedName>
</protein>
<organism evidence="1 2">
    <name type="scientific">Yersinia aleksiciae</name>
    <dbReference type="NCBI Taxonomy" id="263819"/>
    <lineage>
        <taxon>Bacteria</taxon>
        <taxon>Pseudomonadati</taxon>
        <taxon>Pseudomonadota</taxon>
        <taxon>Gammaproteobacteria</taxon>
        <taxon>Enterobacterales</taxon>
        <taxon>Yersiniaceae</taxon>
        <taxon>Yersinia</taxon>
    </lineage>
</organism>
<proteinExistence type="predicted"/>
<reference evidence="2" key="1">
    <citation type="submission" date="2015-03" db="EMBL/GenBank/DDBJ databases">
        <authorList>
            <consortium name="Pathogen Informatics"/>
        </authorList>
    </citation>
    <scope>NUCLEOTIDE SEQUENCE [LARGE SCALE GENOMIC DNA]</scope>
    <source>
        <strain evidence="2">IP27925</strain>
    </source>
</reference>
<evidence type="ECO:0000313" key="1">
    <source>
        <dbReference type="EMBL" id="CNL29623.1"/>
    </source>
</evidence>
<accession>A0A0T9UAM4</accession>
<evidence type="ECO:0000313" key="2">
    <source>
        <dbReference type="Proteomes" id="UP000040088"/>
    </source>
</evidence>
<name>A0A0T9UAM4_YERAE</name>
<dbReference type="Proteomes" id="UP000040088">
    <property type="component" value="Unassembled WGS sequence"/>
</dbReference>
<sequence length="356" mass="38525">MAGGLRNTVVAPQPYVFSVGSEVKISSPIKLEFLASFHYTASTGTCFSFGQSAGWSNGYDVHIKNIYGNGGSFPTTVNTSGTTAIVIRNMTFSKFRVDCIQNFTNRALFCDGTGLSGYQQVIQHNHFILGQIVNNGIGITMLSLDAENSSCQVCRWDIQNVYQNYHNIQVDEPGRRASTSHTFYINSMDNQHGVGIDLYGMWNKFWVGFAGADETGTITTTLRVNASAEMNTIEFGNNAETSISISYGGKNNRIITAPPSTAYLPASGIGITSGVNNQNTYGVPITVYGYVVANASSHFQIFCGPQLSSMPVIYDMSIAGNSLFPFMLRVPAGGYYKVFTVSGTVAYSTVSYQDAS</sequence>